<dbReference type="PANTHER" id="PTHR16166:SF93">
    <property type="entry name" value="INTERMEMBRANE LIPID TRANSFER PROTEIN VPS13"/>
    <property type="match status" value="1"/>
</dbReference>
<dbReference type="EMBL" id="QDEB01069529">
    <property type="protein sequence ID" value="RZC35600.1"/>
    <property type="molecule type" value="Genomic_DNA"/>
</dbReference>
<dbReference type="GO" id="GO:0006623">
    <property type="term" value="P:protein targeting to vacuole"/>
    <property type="evidence" value="ECO:0007669"/>
    <property type="project" value="TreeGrafter"/>
</dbReference>
<feature type="domain" description="Vacuolar protein sorting-associated protein 13 VPS13 adaptor binding" evidence="6">
    <location>
        <begin position="1674"/>
        <end position="1854"/>
    </location>
</feature>
<evidence type="ECO:0000256" key="2">
    <source>
        <dbReference type="ARBA" id="ARBA00022448"/>
    </source>
</evidence>
<dbReference type="GO" id="GO:0006869">
    <property type="term" value="P:lipid transport"/>
    <property type="evidence" value="ECO:0007669"/>
    <property type="project" value="UniProtKB-KW"/>
</dbReference>
<evidence type="ECO:0000259" key="6">
    <source>
        <dbReference type="Pfam" id="PF25036"/>
    </source>
</evidence>
<feature type="domain" description="VPS13-like middle region" evidence="5">
    <location>
        <begin position="816"/>
        <end position="1622"/>
    </location>
</feature>
<reference evidence="7 8" key="1">
    <citation type="submission" date="2017-03" db="EMBL/GenBank/DDBJ databases">
        <title>Genome of the blue death feigning beetle - Asbolus verrucosus.</title>
        <authorList>
            <person name="Rider S.D."/>
        </authorList>
    </citation>
    <scope>NUCLEOTIDE SEQUENCE [LARGE SCALE GENOMIC DNA]</scope>
    <source>
        <strain evidence="7">Butters</strain>
        <tissue evidence="7">Head and leg muscle</tissue>
    </source>
</reference>
<keyword evidence="8" id="KW-1185">Reference proteome</keyword>
<sequence>LGPISASARLRINQKPELDQPAYSIPKIHLNLDLEKLFVGITKAQYRDIIAFAESMDRMSKGIPYREYRPDVESYKGHYKEWWLFAYTCVLEGEIKRKRRNWDWNHIFQHRELCREYGKLYQKKLRNTLNAKDQVRIEECEKNIDIFNVVIIRQRIELETERHEKTQTKSSSWFGWVWGSKSANQGQVDVDSGTEIMKQFENAMSKEEKARLYKAIDYQENALPTQFPEEYVDNSCTFLLRTLEVELCDDSDNVQRVVFTELKGVRCRIDTRAAANAVKVHVKIDEFTTFGLQQENFIPRMITSETGGGDTGLLEVSFETNPLDKTCGQRLYITSQPLKIVYDAQTIIKVVDIFKIPSSSALDQISAAADSGLANFKEMSSTGLQYAIDTHILLDLRIDLQAPYIIIPYGGKYTENENVLVINLGNLHMYSRNRPVKKDIRKMHAEGIDDKEILKQLIAQSYDEFEVELNSLQIMVAQTSEDWKNYIKESKTADMHILHPVNLKVNISKCMITDDPRLPLSKISGKLPSIVVDVTDARLLLLMALVSSIPLPQSDVPEPAPLTKDSKKSSSMVMLKYWEMQDTAQKTKKLLPETSTDVKKDQFVQFTTVEMHFVMSELSLNLKHQDHVEAPANNVASFNAKSLEFDLIQQTYNTKVLLRLASIGLTQCYNNKEINIISSPGFEIGEQYLFEIKFIQVDKGSPEFHSVFHSCETCLILTFAKLGIILHKESLLALIQFATGLQSDLEEAAGLKGDLVRKVSSTSTPNLKKQLSTISEGFGQTVESKKKKKKPIVVETIKFKLSGTVQELNAQFSCDKQPLSSWTLKGIHSDIIVKSSYTQINAKLNQIIIVDLNPESVHKMILSVSGEEALSARVVLYNLDENVETEKSDLSVDVTMGGLKIVFLNWFVTRMLDFLNEFQAAQAALIEASQAAAQSAKENMQSAYAKATKLSLNIDLKAPDIIIPANSKSHDAVLLDLGHISISNKFLTLDIKNEKNFSAVIDEMRLNLTDLKVSRVKLDNKNEIVNELTLLVPLTFKLIIKRNLTSSWYKAVPDIDIIGQIDSITLLLSQQDYKTIMSILSGNLAEGSTPKPSPEVKQVLSNSATLERPSDIHLAKESSSNLADKTLHTNLESKADTFVKFTFTMDKLIVSLFTGGSKALSGESPCHDDNNGLARFSLEGISLKARILSDNSIMASFLLLNCLLDDMRKGREDKLNRLVQRSREDAEFNLAGSAASRSMIDLTVRIKDNHTFLDVRVFSFTVILSVDYLLKIADFLTLPESESSKPSVPQKSVATKSTATLVVNSAEESQITLNLKIEKPDIILVEHMDNIDTKALVLNSEIVIKFRSSGAHQVINGTIKDLELYTCCYNPLRRSDTRGNVLHPVTISLAGSTPENKGLHLELLVTDIRLSVSPATIELLSRVTATATGSGTAESIDEEHLKNYSDIWEQKPYDDQDFWFLKGDEAVEATEALSAQLIKSTSRHPSQEVCIVLMPVVILTIEAGVGQKTLPMLILESSFKGSVWNWSSQMSVDAGLTLQMSYYNSRLALWEPLIEPVEVTKNNRSALVPWELKLEVSMNEPEEIISPTEGGSVDLNMQQQALMNIDIISDHSMELVITKTCGIQLAGNSSIAKNYSLFIKVNDKNCELELPVVRADKRYFPLNYRGEGNDNWGLISDVKVDEGVTVITLRSILQVYNHFDIPIEVYYMTARGNELASITTVEPDSVVNIPLNAVYTPTNELFFSVAGYSVTTTPYIWKDLQTNLTVTKTLQCSPKDLEFNSEPFIIQAVGEMEQVYFENTCRHTMSSTCYNIHLRPAVVFKNCLPLNIDFCIENTIGEISIEPGKTLLLPNVEPGRSCLVV</sequence>
<dbReference type="Pfam" id="PF25033">
    <property type="entry name" value="VPS13_M"/>
    <property type="match status" value="1"/>
</dbReference>
<keyword evidence="2" id="KW-0813">Transport</keyword>
<name>A0A482VSD7_ASBVE</name>
<dbReference type="STRING" id="1661398.A0A482VSD7"/>
<comment type="similarity">
    <text evidence="1">Belongs to the VPS13 family.</text>
</comment>
<feature type="domain" description="Chorein N-terminal" evidence="4">
    <location>
        <begin position="2"/>
        <end position="773"/>
    </location>
</feature>
<comment type="caution">
    <text evidence="7">The sequence shown here is derived from an EMBL/GenBank/DDBJ whole genome shotgun (WGS) entry which is preliminary data.</text>
</comment>
<dbReference type="Pfam" id="PF12624">
    <property type="entry name" value="VPS13_N"/>
    <property type="match status" value="1"/>
</dbReference>
<feature type="non-terminal residue" evidence="7">
    <location>
        <position position="1861"/>
    </location>
</feature>
<evidence type="ECO:0000256" key="3">
    <source>
        <dbReference type="ARBA" id="ARBA00023055"/>
    </source>
</evidence>
<feature type="non-terminal residue" evidence="7">
    <location>
        <position position="1"/>
    </location>
</feature>
<keyword evidence="3" id="KW-0445">Lipid transport</keyword>
<gene>
    <name evidence="7" type="ORF">BDFB_006413</name>
</gene>
<dbReference type="OrthoDB" id="428159at2759"/>
<proteinExistence type="inferred from homology"/>
<evidence type="ECO:0000313" key="8">
    <source>
        <dbReference type="Proteomes" id="UP000292052"/>
    </source>
</evidence>
<dbReference type="InterPro" id="IPR009543">
    <property type="entry name" value="VPS13_VAB"/>
</dbReference>
<accession>A0A482VSD7</accession>
<evidence type="ECO:0000313" key="7">
    <source>
        <dbReference type="EMBL" id="RZC35600.1"/>
    </source>
</evidence>
<dbReference type="InterPro" id="IPR026854">
    <property type="entry name" value="VPS13_N"/>
</dbReference>
<dbReference type="InterPro" id="IPR056747">
    <property type="entry name" value="VPS13-like_M"/>
</dbReference>
<dbReference type="PANTHER" id="PTHR16166">
    <property type="entry name" value="VACUOLAR PROTEIN SORTING-ASSOCIATED PROTEIN VPS13"/>
    <property type="match status" value="1"/>
</dbReference>
<evidence type="ECO:0000256" key="1">
    <source>
        <dbReference type="ARBA" id="ARBA00006545"/>
    </source>
</evidence>
<evidence type="ECO:0000259" key="4">
    <source>
        <dbReference type="Pfam" id="PF12624"/>
    </source>
</evidence>
<dbReference type="GO" id="GO:0045053">
    <property type="term" value="P:protein retention in Golgi apparatus"/>
    <property type="evidence" value="ECO:0007669"/>
    <property type="project" value="TreeGrafter"/>
</dbReference>
<protein>
    <submittedName>
        <fullName evidence="7">Vacuolar protein sorting-associated protein 13A-like</fullName>
    </submittedName>
</protein>
<dbReference type="Pfam" id="PF25036">
    <property type="entry name" value="VPS13_VAB"/>
    <property type="match status" value="1"/>
</dbReference>
<evidence type="ECO:0000259" key="5">
    <source>
        <dbReference type="Pfam" id="PF25033"/>
    </source>
</evidence>
<organism evidence="7 8">
    <name type="scientific">Asbolus verrucosus</name>
    <name type="common">Desert ironclad beetle</name>
    <dbReference type="NCBI Taxonomy" id="1661398"/>
    <lineage>
        <taxon>Eukaryota</taxon>
        <taxon>Metazoa</taxon>
        <taxon>Ecdysozoa</taxon>
        <taxon>Arthropoda</taxon>
        <taxon>Hexapoda</taxon>
        <taxon>Insecta</taxon>
        <taxon>Pterygota</taxon>
        <taxon>Neoptera</taxon>
        <taxon>Endopterygota</taxon>
        <taxon>Coleoptera</taxon>
        <taxon>Polyphaga</taxon>
        <taxon>Cucujiformia</taxon>
        <taxon>Tenebrionidae</taxon>
        <taxon>Pimeliinae</taxon>
        <taxon>Asbolus</taxon>
    </lineage>
</organism>
<dbReference type="InterPro" id="IPR026847">
    <property type="entry name" value="VPS13"/>
</dbReference>
<dbReference type="Proteomes" id="UP000292052">
    <property type="component" value="Unassembled WGS sequence"/>
</dbReference>